<dbReference type="Proteomes" id="UP001147746">
    <property type="component" value="Unassembled WGS sequence"/>
</dbReference>
<dbReference type="EMBL" id="JAPZBO010000005">
    <property type="protein sequence ID" value="KAJ5315470.1"/>
    <property type="molecule type" value="Genomic_DNA"/>
</dbReference>
<dbReference type="GO" id="GO:0008033">
    <property type="term" value="P:tRNA processing"/>
    <property type="evidence" value="ECO:0007669"/>
    <property type="project" value="UniProtKB-KW"/>
</dbReference>
<dbReference type="EC" id="6.3.4.19" evidence="1"/>
<dbReference type="InterPro" id="IPR014729">
    <property type="entry name" value="Rossmann-like_a/b/a_fold"/>
</dbReference>
<dbReference type="GO" id="GO:0032267">
    <property type="term" value="F:tRNA(Ile)-lysidine synthase activity"/>
    <property type="evidence" value="ECO:0007669"/>
    <property type="project" value="UniProtKB-EC"/>
</dbReference>
<reference evidence="8" key="1">
    <citation type="submission" date="2022-12" db="EMBL/GenBank/DDBJ databases">
        <authorList>
            <person name="Petersen C."/>
        </authorList>
    </citation>
    <scope>NUCLEOTIDE SEQUENCE</scope>
    <source>
        <strain evidence="8">IBT 21472</strain>
    </source>
</reference>
<dbReference type="InterPro" id="IPR012094">
    <property type="entry name" value="tRNA_Ile_lys_synt"/>
</dbReference>
<dbReference type="Pfam" id="PF01171">
    <property type="entry name" value="ATP_bind_3"/>
    <property type="match status" value="2"/>
</dbReference>
<dbReference type="PANTHER" id="PTHR43033">
    <property type="entry name" value="TRNA(ILE)-LYSIDINE SYNTHASE-RELATED"/>
    <property type="match status" value="1"/>
</dbReference>
<dbReference type="InterPro" id="IPR012795">
    <property type="entry name" value="tRNA_Ile_lys_synt_N"/>
</dbReference>
<dbReference type="CDD" id="cd01992">
    <property type="entry name" value="TilS_N"/>
    <property type="match status" value="1"/>
</dbReference>
<dbReference type="InterPro" id="IPR011063">
    <property type="entry name" value="TilS/TtcA_N"/>
</dbReference>
<evidence type="ECO:0000256" key="6">
    <source>
        <dbReference type="ARBA" id="ARBA00048539"/>
    </source>
</evidence>
<evidence type="ECO:0000256" key="1">
    <source>
        <dbReference type="ARBA" id="ARBA00013267"/>
    </source>
</evidence>
<gene>
    <name evidence="8" type="ORF">N7476_005777</name>
</gene>
<organism evidence="8 9">
    <name type="scientific">Penicillium atrosanguineum</name>
    <dbReference type="NCBI Taxonomy" id="1132637"/>
    <lineage>
        <taxon>Eukaryota</taxon>
        <taxon>Fungi</taxon>
        <taxon>Dikarya</taxon>
        <taxon>Ascomycota</taxon>
        <taxon>Pezizomycotina</taxon>
        <taxon>Eurotiomycetes</taxon>
        <taxon>Eurotiomycetidae</taxon>
        <taxon>Eurotiales</taxon>
        <taxon>Aspergillaceae</taxon>
        <taxon>Penicillium</taxon>
    </lineage>
</organism>
<feature type="domain" description="tRNA(Ile)-lysidine/2-thiocytidine synthase N-terminal" evidence="7">
    <location>
        <begin position="275"/>
        <end position="322"/>
    </location>
</feature>
<evidence type="ECO:0000313" key="9">
    <source>
        <dbReference type="Proteomes" id="UP001147746"/>
    </source>
</evidence>
<accession>A0A9W9U5X2</accession>
<comment type="catalytic activity">
    <reaction evidence="6">
        <text>cytidine(34) in tRNA(Ile2) + L-lysine + ATP = lysidine(34) in tRNA(Ile2) + AMP + diphosphate + H(+)</text>
        <dbReference type="Rhea" id="RHEA:43744"/>
        <dbReference type="Rhea" id="RHEA-COMP:10625"/>
        <dbReference type="Rhea" id="RHEA-COMP:10670"/>
        <dbReference type="ChEBI" id="CHEBI:15378"/>
        <dbReference type="ChEBI" id="CHEBI:30616"/>
        <dbReference type="ChEBI" id="CHEBI:32551"/>
        <dbReference type="ChEBI" id="CHEBI:33019"/>
        <dbReference type="ChEBI" id="CHEBI:82748"/>
        <dbReference type="ChEBI" id="CHEBI:83665"/>
        <dbReference type="ChEBI" id="CHEBI:456215"/>
        <dbReference type="EC" id="6.3.4.19"/>
    </reaction>
</comment>
<dbReference type="AlphaFoldDB" id="A0A9W9U5X2"/>
<dbReference type="Gene3D" id="3.40.50.620">
    <property type="entry name" value="HUPs"/>
    <property type="match status" value="1"/>
</dbReference>
<dbReference type="SUPFAM" id="SSF52402">
    <property type="entry name" value="Adenine nucleotide alpha hydrolases-like"/>
    <property type="match status" value="1"/>
</dbReference>
<evidence type="ECO:0000259" key="7">
    <source>
        <dbReference type="Pfam" id="PF01171"/>
    </source>
</evidence>
<keyword evidence="3" id="KW-0819">tRNA processing</keyword>
<protein>
    <recommendedName>
        <fullName evidence="1">tRNA(Ile)-lysidine synthetase</fullName>
        <ecNumber evidence="1">6.3.4.19</ecNumber>
    </recommendedName>
</protein>
<dbReference type="GO" id="GO:0005524">
    <property type="term" value="F:ATP binding"/>
    <property type="evidence" value="ECO:0007669"/>
    <property type="project" value="UniProtKB-KW"/>
</dbReference>
<keyword evidence="4" id="KW-0547">Nucleotide-binding</keyword>
<name>A0A9W9U5X2_9EURO</name>
<keyword evidence="5" id="KW-0067">ATP-binding</keyword>
<comment type="caution">
    <text evidence="8">The sequence shown here is derived from an EMBL/GenBank/DDBJ whole genome shotgun (WGS) entry which is preliminary data.</text>
</comment>
<evidence type="ECO:0000256" key="4">
    <source>
        <dbReference type="ARBA" id="ARBA00022741"/>
    </source>
</evidence>
<evidence type="ECO:0000313" key="8">
    <source>
        <dbReference type="EMBL" id="KAJ5315470.1"/>
    </source>
</evidence>
<feature type="domain" description="tRNA(Ile)-lysidine/2-thiocytidine synthase N-terminal" evidence="7">
    <location>
        <begin position="46"/>
        <end position="192"/>
    </location>
</feature>
<evidence type="ECO:0000256" key="5">
    <source>
        <dbReference type="ARBA" id="ARBA00022840"/>
    </source>
</evidence>
<keyword evidence="2" id="KW-0436">Ligase</keyword>
<keyword evidence="9" id="KW-1185">Reference proteome</keyword>
<sequence length="679" mass="75472">MASRTGVSVSQFAERFYQSWMNPRGITKAGEPNLLSLASIKLPWKIGLAISGGADSMALALLCKQMEELSDPGTVSFTAFLVDHRARPESSQEANMVAGWLRDMGIKTKVIKLDWRSTSAKAADADPIQMPSAFETNARMLRYQALGKACLQDDINTILLGHHQDDNVETAISRLCSGARGAALGGISEIARIPECHGLWGISEGASYAKLLGTRKSDALPVKVRILDTNRGTISFYTTGEIPVYPKKQPQSQNDQPLWLSLQPPFSSSPLLTATGGIFLCRPLLSFPKARLVQTCEENKVPYVSDPTNFDPTLTTRNTIRHLLSNNALPRALQPASILSLIKTGQDILQKTNDLSDEMLASRCRILDFNPRAGSLAIEFKNTAARDSKSHALDRKMLSSVIRRVTDLISAAPAHNYALNRYDPFVSNIFPDARDTDALNKYFEDRKPFNVGGVLFSPLNPKSKMNPTTATPELLASLPSMNTWGLSRAPYMRNRKPIIEFKKDTWKLWDCRHWLRFTLEPDLTSNLQASVGLKPPILVVRPFEKSDLDRILHDDGTLAGEKHGRVAPAASDVWKYIKDILALEADGPARFTIPVLTLEESSLSEPTETPEHLLLMPTFGMCLSGLKKGPAFNEMSFFWKGVWWNLTWDWMYKMIDTEAVRLMSGPSVNDEPTEYGTKF</sequence>
<evidence type="ECO:0000256" key="2">
    <source>
        <dbReference type="ARBA" id="ARBA00022598"/>
    </source>
</evidence>
<evidence type="ECO:0000256" key="3">
    <source>
        <dbReference type="ARBA" id="ARBA00022694"/>
    </source>
</evidence>
<dbReference type="HAMAP" id="MF_01161">
    <property type="entry name" value="tRNA_Ile_lys_synt"/>
    <property type="match status" value="1"/>
</dbReference>
<dbReference type="NCBIfam" id="TIGR02432">
    <property type="entry name" value="lysidine_TilS_N"/>
    <property type="match status" value="1"/>
</dbReference>
<proteinExistence type="inferred from homology"/>
<reference evidence="8" key="2">
    <citation type="journal article" date="2023" name="IMA Fungus">
        <title>Comparative genomic study of the Penicillium genus elucidates a diverse pangenome and 15 lateral gene transfer events.</title>
        <authorList>
            <person name="Petersen C."/>
            <person name="Sorensen T."/>
            <person name="Nielsen M.R."/>
            <person name="Sondergaard T.E."/>
            <person name="Sorensen J.L."/>
            <person name="Fitzpatrick D.A."/>
            <person name="Frisvad J.C."/>
            <person name="Nielsen K.L."/>
        </authorList>
    </citation>
    <scope>NUCLEOTIDE SEQUENCE</scope>
    <source>
        <strain evidence="8">IBT 21472</strain>
    </source>
</reference>
<dbReference type="PANTHER" id="PTHR43033:SF1">
    <property type="entry name" value="TRNA(ILE)-LYSIDINE SYNTHASE-RELATED"/>
    <property type="match status" value="1"/>
</dbReference>